<dbReference type="EMBL" id="BKCJ010010230">
    <property type="protein sequence ID" value="GEU90646.1"/>
    <property type="molecule type" value="Genomic_DNA"/>
</dbReference>
<comment type="caution">
    <text evidence="1">The sequence shown here is derived from an EMBL/GenBank/DDBJ whole genome shotgun (WGS) entry which is preliminary data.</text>
</comment>
<gene>
    <name evidence="1" type="ORF">Tci_062624</name>
</gene>
<keyword evidence="1" id="KW-0548">Nucleotidyltransferase</keyword>
<evidence type="ECO:0000313" key="1">
    <source>
        <dbReference type="EMBL" id="GEU90646.1"/>
    </source>
</evidence>
<organism evidence="1">
    <name type="scientific">Tanacetum cinerariifolium</name>
    <name type="common">Dalmatian daisy</name>
    <name type="synonym">Chrysanthemum cinerariifolium</name>
    <dbReference type="NCBI Taxonomy" id="118510"/>
    <lineage>
        <taxon>Eukaryota</taxon>
        <taxon>Viridiplantae</taxon>
        <taxon>Streptophyta</taxon>
        <taxon>Embryophyta</taxon>
        <taxon>Tracheophyta</taxon>
        <taxon>Spermatophyta</taxon>
        <taxon>Magnoliopsida</taxon>
        <taxon>eudicotyledons</taxon>
        <taxon>Gunneridae</taxon>
        <taxon>Pentapetalae</taxon>
        <taxon>asterids</taxon>
        <taxon>campanulids</taxon>
        <taxon>Asterales</taxon>
        <taxon>Asteraceae</taxon>
        <taxon>Asteroideae</taxon>
        <taxon>Anthemideae</taxon>
        <taxon>Anthemidinae</taxon>
        <taxon>Tanacetum</taxon>
    </lineage>
</organism>
<keyword evidence="1" id="KW-0695">RNA-directed DNA polymerase</keyword>
<sequence length="204" mass="23468">MFALEQDKQISVANKMAANVISGNGSFNVKDIRNTLDDMLLPSWPESTRWVKSIPIKINVLTWRARCDCLPTRSNLIHKGYPEIYAGGGNWTGSNDPLFQNGTNGFRTLEWPSILNVFWKESLVSHGAYIDCTLKKSKQLEEGFIVRLDEYRLHEHPLLKWRFLLPQRNLNNMSACLEKSEELEWGTESEDGFIMLEKNLYDGN</sequence>
<proteinExistence type="predicted"/>
<name>A0A6L2NX00_TANCI</name>
<dbReference type="AlphaFoldDB" id="A0A6L2NX00"/>
<reference evidence="1" key="1">
    <citation type="journal article" date="2019" name="Sci. Rep.">
        <title>Draft genome of Tanacetum cinerariifolium, the natural source of mosquito coil.</title>
        <authorList>
            <person name="Yamashiro T."/>
            <person name="Shiraishi A."/>
            <person name="Satake H."/>
            <person name="Nakayama K."/>
        </authorList>
    </citation>
    <scope>NUCLEOTIDE SEQUENCE</scope>
</reference>
<accession>A0A6L2NX00</accession>
<keyword evidence="1" id="KW-0808">Transferase</keyword>
<dbReference type="GO" id="GO:0003964">
    <property type="term" value="F:RNA-directed DNA polymerase activity"/>
    <property type="evidence" value="ECO:0007669"/>
    <property type="project" value="UniProtKB-KW"/>
</dbReference>
<protein>
    <submittedName>
        <fullName evidence="1">RNA-directed DNA polymerase, eukaryota</fullName>
    </submittedName>
</protein>